<dbReference type="InterPro" id="IPR052715">
    <property type="entry name" value="RAYT_transposase"/>
</dbReference>
<dbReference type="Pfam" id="PF01797">
    <property type="entry name" value="Y1_Tnp"/>
    <property type="match status" value="1"/>
</dbReference>
<evidence type="ECO:0000313" key="3">
    <source>
        <dbReference type="EMBL" id="MFC2253220.1"/>
    </source>
</evidence>
<dbReference type="EMBL" id="JBFNQD010000002">
    <property type="protein sequence ID" value="MEW9305566.1"/>
    <property type="molecule type" value="Genomic_DNA"/>
</dbReference>
<dbReference type="RefSeq" id="WP_367623583.1">
    <property type="nucleotide sequence ID" value="NZ_JBFNQD010000002.1"/>
</dbReference>
<protein>
    <submittedName>
        <fullName evidence="3">Transposase</fullName>
    </submittedName>
</protein>
<dbReference type="SUPFAM" id="SSF143422">
    <property type="entry name" value="Transposase IS200-like"/>
    <property type="match status" value="1"/>
</dbReference>
<name>A0ABV6ZM08_9HYPH</name>
<dbReference type="InterPro" id="IPR036515">
    <property type="entry name" value="Transposase_17_sf"/>
</dbReference>
<dbReference type="NCBIfam" id="NF047646">
    <property type="entry name" value="REP_Tyr_transpos"/>
    <property type="match status" value="1"/>
</dbReference>
<accession>A0ABV6ZM08</accession>
<dbReference type="Proteomes" id="UP001595190">
    <property type="component" value="Unassembled WGS sequence"/>
</dbReference>
<gene>
    <name evidence="2" type="ORF">ABXS05_08465</name>
    <name evidence="3" type="ORF">ACETRX_26505</name>
</gene>
<evidence type="ECO:0000313" key="2">
    <source>
        <dbReference type="EMBL" id="MEW9305566.1"/>
    </source>
</evidence>
<dbReference type="InterPro" id="IPR002686">
    <property type="entry name" value="Transposase_17"/>
</dbReference>
<dbReference type="EMBL" id="JBHGPK010000017">
    <property type="protein sequence ID" value="MFC2253220.1"/>
    <property type="molecule type" value="Genomic_DNA"/>
</dbReference>
<evidence type="ECO:0000313" key="4">
    <source>
        <dbReference type="Proteomes" id="UP001555786"/>
    </source>
</evidence>
<dbReference type="PANTHER" id="PTHR36966:SF1">
    <property type="entry name" value="REP-ASSOCIATED TYROSINE TRANSPOSASE"/>
    <property type="match status" value="1"/>
</dbReference>
<dbReference type="Gene3D" id="3.30.70.1290">
    <property type="entry name" value="Transposase IS200-like"/>
    <property type="match status" value="1"/>
</dbReference>
<dbReference type="PANTHER" id="PTHR36966">
    <property type="entry name" value="REP-ASSOCIATED TYROSINE TRANSPOSASE"/>
    <property type="match status" value="1"/>
</dbReference>
<proteinExistence type="predicted"/>
<comment type="caution">
    <text evidence="3">The sequence shown here is derived from an EMBL/GenBank/DDBJ whole genome shotgun (WGS) entry which is preliminary data.</text>
</comment>
<evidence type="ECO:0000259" key="1">
    <source>
        <dbReference type="SMART" id="SM01321"/>
    </source>
</evidence>
<organism evidence="3 5">
    <name type="scientific">Labrys neptuniae</name>
    <dbReference type="NCBI Taxonomy" id="376174"/>
    <lineage>
        <taxon>Bacteria</taxon>
        <taxon>Pseudomonadati</taxon>
        <taxon>Pseudomonadota</taxon>
        <taxon>Alphaproteobacteria</taxon>
        <taxon>Hyphomicrobiales</taxon>
        <taxon>Xanthobacteraceae</taxon>
        <taxon>Labrys</taxon>
    </lineage>
</organism>
<reference evidence="2 4" key="1">
    <citation type="submission" date="2024-07" db="EMBL/GenBank/DDBJ databases">
        <title>Description of Labrys sedimenti sp. nov., isolated from a diclofenac-degrading enrichment culture.</title>
        <authorList>
            <person name="Tancsics A."/>
            <person name="Csepanyi A."/>
        </authorList>
    </citation>
    <scope>NUCLEOTIDE SEQUENCE [LARGE SCALE GENOMIC DNA]</scope>
    <source>
        <strain evidence="2 4">LMG 23578</strain>
    </source>
</reference>
<keyword evidence="4" id="KW-1185">Reference proteome</keyword>
<evidence type="ECO:0000313" key="5">
    <source>
        <dbReference type="Proteomes" id="UP001595190"/>
    </source>
</evidence>
<feature type="domain" description="Transposase IS200-like" evidence="1">
    <location>
        <begin position="34"/>
        <end position="138"/>
    </location>
</feature>
<dbReference type="Proteomes" id="UP001555786">
    <property type="component" value="Unassembled WGS sequence"/>
</dbReference>
<reference evidence="3 5" key="2">
    <citation type="submission" date="2024-09" db="EMBL/GenBank/DDBJ databases">
        <title>Description of Labrys sedimenti sp. nov., isolated from a diclofenac-degrading enrichment culture, and genome-based reclassification of Labrys portucalensis as a later heterotypic synonym of Labrys neptuniae.</title>
        <authorList>
            <person name="Tancsics A."/>
            <person name="Csepanyi A."/>
        </authorList>
    </citation>
    <scope>NUCLEOTIDE SEQUENCE [LARGE SCALE GENOMIC DNA]</scope>
    <source>
        <strain evidence="3 5">LMG 23412</strain>
    </source>
</reference>
<sequence>MPRPVVEECLADLSRLPESQAALESRRRFEDYLDQGFGEAFLSQSQIGGIVEQAILFFDGERCRIHAWCVMPNHVHVLMTPFADHSIASLVHSWKTYTARNINQALGRTGALWYREYFDRKIRNERHFETARHYIEHNPVKAGLCVEARAWVFSSARASQIR</sequence>
<dbReference type="SMART" id="SM01321">
    <property type="entry name" value="Y1_Tnp"/>
    <property type="match status" value="1"/>
</dbReference>